<name>A0A177WCC9_BATDL</name>
<dbReference type="AlphaFoldDB" id="A0A177WCC9"/>
<reference evidence="2 3" key="2">
    <citation type="submission" date="2016-05" db="EMBL/GenBank/DDBJ databases">
        <title>Lineage-specific infection strategies underlie the spectrum of fungal disease in amphibians.</title>
        <authorList>
            <person name="Cuomo C.A."/>
            <person name="Farrer R.A."/>
            <person name="James T."/>
            <person name="Longcore J."/>
            <person name="Birren B."/>
        </authorList>
    </citation>
    <scope>NUCLEOTIDE SEQUENCE [LARGE SCALE GENOMIC DNA]</scope>
    <source>
        <strain evidence="2 3">JEL423</strain>
    </source>
</reference>
<dbReference type="VEuPathDB" id="FungiDB:BDEG_21424"/>
<keyword evidence="1" id="KW-0732">Signal</keyword>
<evidence type="ECO:0000313" key="2">
    <source>
        <dbReference type="EMBL" id="OAJ37402.1"/>
    </source>
</evidence>
<feature type="chain" id="PRO_5008077446" evidence="1">
    <location>
        <begin position="19"/>
        <end position="156"/>
    </location>
</feature>
<gene>
    <name evidence="2" type="ORF">BDEG_21424</name>
</gene>
<dbReference type="Proteomes" id="UP000077115">
    <property type="component" value="Unassembled WGS sequence"/>
</dbReference>
<feature type="signal peptide" evidence="1">
    <location>
        <begin position="1"/>
        <end position="18"/>
    </location>
</feature>
<proteinExistence type="predicted"/>
<organism evidence="2 3">
    <name type="scientific">Batrachochytrium dendrobatidis (strain JEL423)</name>
    <dbReference type="NCBI Taxonomy" id="403673"/>
    <lineage>
        <taxon>Eukaryota</taxon>
        <taxon>Fungi</taxon>
        <taxon>Fungi incertae sedis</taxon>
        <taxon>Chytridiomycota</taxon>
        <taxon>Chytridiomycota incertae sedis</taxon>
        <taxon>Chytridiomycetes</taxon>
        <taxon>Rhizophydiales</taxon>
        <taxon>Rhizophydiales incertae sedis</taxon>
        <taxon>Batrachochytrium</taxon>
    </lineage>
</organism>
<protein>
    <submittedName>
        <fullName evidence="2">Uncharacterized protein</fullName>
    </submittedName>
</protein>
<evidence type="ECO:0000313" key="3">
    <source>
        <dbReference type="Proteomes" id="UP000077115"/>
    </source>
</evidence>
<reference evidence="2 3" key="1">
    <citation type="submission" date="2006-10" db="EMBL/GenBank/DDBJ databases">
        <title>The Genome Sequence of Batrachochytrium dendrobatidis JEL423.</title>
        <authorList>
            <consortium name="The Broad Institute Genome Sequencing Platform"/>
            <person name="Birren B."/>
            <person name="Lander E."/>
            <person name="Galagan J."/>
            <person name="Cuomo C."/>
            <person name="Devon K."/>
            <person name="Jaffe D."/>
            <person name="Butler J."/>
            <person name="Alvarez P."/>
            <person name="Gnerre S."/>
            <person name="Grabherr M."/>
            <person name="Kleber M."/>
            <person name="Mauceli E."/>
            <person name="Brockman W."/>
            <person name="Young S."/>
            <person name="LaButti K."/>
            <person name="Sykes S."/>
            <person name="DeCaprio D."/>
            <person name="Crawford M."/>
            <person name="Koehrsen M."/>
            <person name="Engels R."/>
            <person name="Montgomery P."/>
            <person name="Pearson M."/>
            <person name="Howarth C."/>
            <person name="Larson L."/>
            <person name="White J."/>
            <person name="O'Leary S."/>
            <person name="Kodira C."/>
            <person name="Zeng Q."/>
            <person name="Yandava C."/>
            <person name="Alvarado L."/>
            <person name="Longcore J."/>
            <person name="James T."/>
        </authorList>
    </citation>
    <scope>NUCLEOTIDE SEQUENCE [LARGE SCALE GENOMIC DNA]</scope>
    <source>
        <strain evidence="2 3">JEL423</strain>
    </source>
</reference>
<accession>A0A177WCC9</accession>
<dbReference type="EMBL" id="DS022300">
    <property type="protein sequence ID" value="OAJ37402.1"/>
    <property type="molecule type" value="Genomic_DNA"/>
</dbReference>
<sequence>MKVSLVAILLFLAFPVFAVVLSTTSKDALVQSSLNTVEIDTQSQPDSSESVEHPLRTFVRLDAMAENLAITWRNLYQQNLKTMTKATRRGVIEAEAQMKQAQQSSLDARLAALKAFYGDQYERYVSPLIEDVPILPLDFERKVADERLTYLATLHL</sequence>
<evidence type="ECO:0000256" key="1">
    <source>
        <dbReference type="SAM" id="SignalP"/>
    </source>
</evidence>